<dbReference type="NCBIfam" id="NF033550">
    <property type="entry name" value="transpos_ISL3"/>
    <property type="match status" value="1"/>
</dbReference>
<proteinExistence type="predicted"/>
<evidence type="ECO:0000313" key="3">
    <source>
        <dbReference type="EMBL" id="WTT23183.1"/>
    </source>
</evidence>
<dbReference type="AlphaFoldDB" id="A0AAU2AFM7"/>
<accession>A0AAU2AFM7</accession>
<dbReference type="Pfam" id="PF14690">
    <property type="entry name" value="Zn_ribbon_ISL3"/>
    <property type="match status" value="1"/>
</dbReference>
<feature type="domain" description="Transposase IS204/IS1001/IS1096/IS1165 DDE" evidence="1">
    <location>
        <begin position="375"/>
        <end position="500"/>
    </location>
</feature>
<dbReference type="PANTHER" id="PTHR33498:SF1">
    <property type="entry name" value="TRANSPOSASE FOR INSERTION SEQUENCE ELEMENT IS1557"/>
    <property type="match status" value="1"/>
</dbReference>
<organism evidence="3">
    <name type="scientific">Streptomyces sp. NBC_00093</name>
    <dbReference type="NCBI Taxonomy" id="2975649"/>
    <lineage>
        <taxon>Bacteria</taxon>
        <taxon>Bacillati</taxon>
        <taxon>Actinomycetota</taxon>
        <taxon>Actinomycetes</taxon>
        <taxon>Kitasatosporales</taxon>
        <taxon>Streptomycetaceae</taxon>
        <taxon>Streptomyces</taxon>
    </lineage>
</organism>
<evidence type="ECO:0000259" key="1">
    <source>
        <dbReference type="Pfam" id="PF01610"/>
    </source>
</evidence>
<sequence>MRSRVGSAACPGCGWRSSRVHCYYQRCLADRPVAGRQVRLDLRARRLVCGNGSCGRRTFTEQIPDLTRRHARRTNALTAQLTDIALFLGGRAGANLCGRLAVTTGKETLFRLLRALPVPAPESVPCLGVDEFAVRRGRTYATILVDMNTRRPVDILADRTAHTFAAWLREHPQVQIVCRDRAGSFRDGAHAGAPQAGRVADAWHLLHTFAEAVERVVGRHRADLREPLTLQPNLDGIHPSAGVHPTALDELNVHGRPRPLVARTRERHQQIHEHGDSLRAIARELHLSRGTVLRFARAAEVQQLLDAATDRPSMIDDYRLYLHHRWMEGCTNAAALTREIQQLGHRGDVNTVRRHLRPYRTGTIPADAPLPRLTVRRVTDWIMRRPQQPTDTERKCLDELCERSPVPATTTQYAQRLASMVRERRSEHLSLDVWPADVRLDGQRELRTLAAGIRRDRAALLAALTSIFTSGAVEGNVTRINPLKRQMYGRANSDLLRRRILLSP</sequence>
<evidence type="ECO:0000259" key="2">
    <source>
        <dbReference type="Pfam" id="PF14690"/>
    </source>
</evidence>
<reference evidence="3" key="1">
    <citation type="submission" date="2022-10" db="EMBL/GenBank/DDBJ databases">
        <title>The complete genomes of actinobacterial strains from the NBC collection.</title>
        <authorList>
            <person name="Joergensen T.S."/>
            <person name="Alvarez Arevalo M."/>
            <person name="Sterndorff E.B."/>
            <person name="Faurdal D."/>
            <person name="Vuksanovic O."/>
            <person name="Mourched A.-S."/>
            <person name="Charusanti P."/>
            <person name="Shaw S."/>
            <person name="Blin K."/>
            <person name="Weber T."/>
        </authorList>
    </citation>
    <scope>NUCLEOTIDE SEQUENCE</scope>
    <source>
        <strain evidence="3">NBC_00093</strain>
    </source>
</reference>
<dbReference type="EMBL" id="CP108222">
    <property type="protein sequence ID" value="WTT23183.1"/>
    <property type="molecule type" value="Genomic_DNA"/>
</dbReference>
<feature type="domain" description="Transposase IS204/IS1001/IS1096/IS1165 DDE" evidence="1">
    <location>
        <begin position="127"/>
        <end position="281"/>
    </location>
</feature>
<dbReference type="PANTHER" id="PTHR33498">
    <property type="entry name" value="TRANSPOSASE FOR INSERTION SEQUENCE ELEMENT IS1557"/>
    <property type="match status" value="1"/>
</dbReference>
<dbReference type="InterPro" id="IPR002560">
    <property type="entry name" value="Transposase_DDE"/>
</dbReference>
<dbReference type="InterPro" id="IPR029261">
    <property type="entry name" value="Transposase_Znf"/>
</dbReference>
<dbReference type="Pfam" id="PF01610">
    <property type="entry name" value="DDE_Tnp_ISL3"/>
    <property type="match status" value="2"/>
</dbReference>
<feature type="domain" description="Transposase IS204/IS1001/IS1096/IS1165 zinc-finger" evidence="2">
    <location>
        <begin position="8"/>
        <end position="50"/>
    </location>
</feature>
<name>A0AAU2AFM7_9ACTN</name>
<protein>
    <submittedName>
        <fullName evidence="3">ISL3 family transposase</fullName>
    </submittedName>
</protein>
<dbReference type="InterPro" id="IPR047951">
    <property type="entry name" value="Transpos_ISL3"/>
</dbReference>
<gene>
    <name evidence="3" type="ORF">OHA22_50300</name>
</gene>